<dbReference type="EMBL" id="BAPF01000050">
    <property type="protein sequence ID" value="GBQ84953.1"/>
    <property type="molecule type" value="Genomic_DNA"/>
</dbReference>
<keyword evidence="3" id="KW-1185">Reference proteome</keyword>
<accession>A0ABQ0PYS9</accession>
<feature type="region of interest" description="Disordered" evidence="1">
    <location>
        <begin position="75"/>
        <end position="94"/>
    </location>
</feature>
<evidence type="ECO:0008006" key="4">
    <source>
        <dbReference type="Google" id="ProtNLM"/>
    </source>
</evidence>
<dbReference type="Proteomes" id="UP001065047">
    <property type="component" value="Unassembled WGS sequence"/>
</dbReference>
<evidence type="ECO:0000313" key="3">
    <source>
        <dbReference type="Proteomes" id="UP001065047"/>
    </source>
</evidence>
<gene>
    <name evidence="2" type="ORF">AA14337_2956</name>
</gene>
<dbReference type="RefSeq" id="WP_061505561.1">
    <property type="nucleotide sequence ID" value="NZ_BAPF01000050.1"/>
</dbReference>
<reference evidence="2" key="1">
    <citation type="submission" date="2013-04" db="EMBL/GenBank/DDBJ databases">
        <title>The genome sequencing project of 58 acetic acid bacteria.</title>
        <authorList>
            <person name="Okamoto-Kainuma A."/>
            <person name="Ishikawa M."/>
            <person name="Umino S."/>
            <person name="Koizumi Y."/>
            <person name="Shiwa Y."/>
            <person name="Yoshikawa H."/>
            <person name="Matsutani M."/>
            <person name="Matsushita K."/>
        </authorList>
    </citation>
    <scope>NUCLEOTIDE SEQUENCE</scope>
    <source>
        <strain evidence="2">DSM 14337</strain>
    </source>
</reference>
<protein>
    <recommendedName>
        <fullName evidence="4">Phage protein</fullName>
    </recommendedName>
</protein>
<dbReference type="GeneID" id="29556877"/>
<comment type="caution">
    <text evidence="2">The sequence shown here is derived from an EMBL/GenBank/DDBJ whole genome shotgun (WGS) entry which is preliminary data.</text>
</comment>
<sequence length="233" mass="25475">MTNANQKKENRLFIRVIGKISDVASDSAYLKRFEGSSCDPDISQCLLLNVPVIPDDTFEDTKDIISNMVEIASPAGKANPEPAGPLNLEGTGTKKPYSKEDWEAAISAFGRLHKDSELTDVQSAPFNEGEGYSPTNLVVQVIPVDNESAALDLYMECLDRFSRGERDFSEQIPESYLENDTAFLCPDGKLFSRAEAADEAGYDTGVEISFRDLMSGEYELPAPAVESDMKPGA</sequence>
<name>A0ABQ0PYS9_9PROT</name>
<organism evidence="2 3">
    <name type="scientific">Acetobacter malorum DSM 14337</name>
    <dbReference type="NCBI Taxonomy" id="1307910"/>
    <lineage>
        <taxon>Bacteria</taxon>
        <taxon>Pseudomonadati</taxon>
        <taxon>Pseudomonadota</taxon>
        <taxon>Alphaproteobacteria</taxon>
        <taxon>Acetobacterales</taxon>
        <taxon>Acetobacteraceae</taxon>
        <taxon>Acetobacter</taxon>
    </lineage>
</organism>
<evidence type="ECO:0000256" key="1">
    <source>
        <dbReference type="SAM" id="MobiDB-lite"/>
    </source>
</evidence>
<evidence type="ECO:0000313" key="2">
    <source>
        <dbReference type="EMBL" id="GBQ84953.1"/>
    </source>
</evidence>
<proteinExistence type="predicted"/>